<dbReference type="Pfam" id="PF14319">
    <property type="entry name" value="Zn_Tnp_IS91"/>
    <property type="match status" value="1"/>
</dbReference>
<dbReference type="EMBL" id="AP018052">
    <property type="protein sequence ID" value="BAZ94908.1"/>
    <property type="molecule type" value="Genomic_DNA"/>
</dbReference>
<dbReference type="KEGG" id="ttc:FOKN1_0018"/>
<protein>
    <submittedName>
        <fullName evidence="4">Transposase</fullName>
    </submittedName>
</protein>
<evidence type="ECO:0000313" key="5">
    <source>
        <dbReference type="EMBL" id="BAZ94908.1"/>
    </source>
</evidence>
<dbReference type="EMBL" id="AP018052">
    <property type="protein sequence ID" value="BAZ94909.1"/>
    <property type="molecule type" value="Genomic_DNA"/>
</dbReference>
<dbReference type="KEGG" id="ttc:FOKN1_2537"/>
<dbReference type="GO" id="GO:0006313">
    <property type="term" value="P:DNA transposition"/>
    <property type="evidence" value="ECO:0007669"/>
    <property type="project" value="InterPro"/>
</dbReference>
<dbReference type="InterPro" id="IPR054832">
    <property type="entry name" value="transpos_IS91"/>
</dbReference>
<evidence type="ECO:0000256" key="1">
    <source>
        <dbReference type="SAM" id="MobiDB-lite"/>
    </source>
</evidence>
<evidence type="ECO:0000313" key="6">
    <source>
        <dbReference type="EMBL" id="BAZ94909.1"/>
    </source>
</evidence>
<accession>A0A1Z4VLN4</accession>
<dbReference type="PANTHER" id="PTHR37023">
    <property type="entry name" value="TRANSPOSASE"/>
    <property type="match status" value="1"/>
</dbReference>
<dbReference type="AlphaFoldDB" id="A0A1Z4VLN4"/>
<sequence length="410" mass="47491">MEATLKNILAQSYACYRDKHGVSVDQHHAAMAIMQCCENELGYEEWLCERDGHIEQQAHACRHRSCPRCQHAYNQQWLDKTRARLLPCTHYHVVFTLPHELNELWQYNRQWSADHLFKAAAETLRELLRDERYLGAEVGILAALHTWGRTASFHPHVHMLVTGGGVSGEDWRELKKPFLLPVGVLKAKFRGKWLNWLNVAYAKGDLRLPRHWQDRDWRRVLARVARKGWNVCIQGPYDHGSGVTNYLSRYLRGGPIKDARLIRYDDEQVSFRYRDHRDGKDKSITLKTEEFIRRLLWHVPVKGQHNLRYYGLYVPGARDKRDCVREQLGRPRGEEVILPPKATRVCPDCGAALLHYRSTRRKKSYIKSPSPAAHEVGLVQQGVRADRTGIGWSPPSGMDEKFLAGGRRLN</sequence>
<gene>
    <name evidence="4" type="ORF">FOKN1_0018</name>
    <name evidence="5" type="ORF">FOKN1_2537</name>
    <name evidence="6" type="ORF">FOKN1_2538</name>
</gene>
<evidence type="ECO:0000259" key="2">
    <source>
        <dbReference type="Pfam" id="PF04986"/>
    </source>
</evidence>
<dbReference type="KEGG" id="ttc:FOKN1_2538"/>
<dbReference type="GO" id="GO:0004803">
    <property type="term" value="F:transposase activity"/>
    <property type="evidence" value="ECO:0007669"/>
    <property type="project" value="InterPro"/>
</dbReference>
<proteinExistence type="predicted"/>
<evidence type="ECO:0000313" key="4">
    <source>
        <dbReference type="EMBL" id="BAZ92423.1"/>
    </source>
</evidence>
<dbReference type="Pfam" id="PF04986">
    <property type="entry name" value="Y2_Tnp"/>
    <property type="match status" value="1"/>
</dbReference>
<dbReference type="InterPro" id="IPR026889">
    <property type="entry name" value="Zn_Tnp"/>
</dbReference>
<dbReference type="NCBIfam" id="NF033538">
    <property type="entry name" value="transpos_IS91"/>
    <property type="match status" value="1"/>
</dbReference>
<feature type="domain" description="Transposase zinc-binding" evidence="3">
    <location>
        <begin position="8"/>
        <end position="97"/>
    </location>
</feature>
<dbReference type="Proteomes" id="UP000218765">
    <property type="component" value="Chromosome"/>
</dbReference>
<dbReference type="RefSeq" id="WP_157745181.1">
    <property type="nucleotide sequence ID" value="NZ_AP018052.1"/>
</dbReference>
<feature type="domain" description="Transposase IS801/IS1294" evidence="2">
    <location>
        <begin position="139"/>
        <end position="314"/>
    </location>
</feature>
<evidence type="ECO:0000313" key="7">
    <source>
        <dbReference type="Proteomes" id="UP000218765"/>
    </source>
</evidence>
<feature type="region of interest" description="Disordered" evidence="1">
    <location>
        <begin position="389"/>
        <end position="410"/>
    </location>
</feature>
<dbReference type="InterPro" id="IPR007069">
    <property type="entry name" value="Transposase_32"/>
</dbReference>
<name>A0A1Z4VLN4_9GAMM</name>
<dbReference type="GO" id="GO:0003677">
    <property type="term" value="F:DNA binding"/>
    <property type="evidence" value="ECO:0007669"/>
    <property type="project" value="InterPro"/>
</dbReference>
<keyword evidence="7" id="KW-1185">Reference proteome</keyword>
<evidence type="ECO:0000259" key="3">
    <source>
        <dbReference type="Pfam" id="PF14319"/>
    </source>
</evidence>
<dbReference type="EMBL" id="AP018052">
    <property type="protein sequence ID" value="BAZ92423.1"/>
    <property type="molecule type" value="Genomic_DNA"/>
</dbReference>
<dbReference type="PANTHER" id="PTHR37023:SF1">
    <property type="entry name" value="ISSOD25 TRANSPOSASE TNPA_ISSOD25"/>
    <property type="match status" value="1"/>
</dbReference>
<reference evidence="4 7" key="1">
    <citation type="submission" date="2017-05" db="EMBL/GenBank/DDBJ databases">
        <title>Thiocyanate degradation by Thiohalobacter thiocyanaticus FOKN1.</title>
        <authorList>
            <person name="Oshiki M."/>
            <person name="Fukushima T."/>
            <person name="Kawano S."/>
            <person name="Nakagawa J."/>
        </authorList>
    </citation>
    <scope>NUCLEOTIDE SEQUENCE [LARGE SCALE GENOMIC DNA]</scope>
    <source>
        <strain evidence="4 7">FOKN1</strain>
    </source>
</reference>
<dbReference type="OrthoDB" id="6979325at2"/>
<organism evidence="4 7">
    <name type="scientific">Thiohalobacter thiocyanaticus</name>
    <dbReference type="NCBI Taxonomy" id="585455"/>
    <lineage>
        <taxon>Bacteria</taxon>
        <taxon>Pseudomonadati</taxon>
        <taxon>Pseudomonadota</taxon>
        <taxon>Gammaproteobacteria</taxon>
        <taxon>Thiohalobacterales</taxon>
        <taxon>Thiohalobacteraceae</taxon>
        <taxon>Thiohalobacter</taxon>
    </lineage>
</organism>